<dbReference type="Proteomes" id="UP000660262">
    <property type="component" value="Unassembled WGS sequence"/>
</dbReference>
<dbReference type="InterPro" id="IPR003703">
    <property type="entry name" value="Acyl_CoA_thio"/>
</dbReference>
<dbReference type="InterPro" id="IPR029069">
    <property type="entry name" value="HotDog_dom_sf"/>
</dbReference>
<dbReference type="GO" id="GO:0005782">
    <property type="term" value="C:peroxisomal matrix"/>
    <property type="evidence" value="ECO:0007669"/>
    <property type="project" value="UniProtKB-SubCell"/>
</dbReference>
<name>A0A830HHU6_9CHLO</name>
<dbReference type="OrthoDB" id="68328at2759"/>
<evidence type="ECO:0000259" key="4">
    <source>
        <dbReference type="Pfam" id="PF13622"/>
    </source>
</evidence>
<protein>
    <recommendedName>
        <fullName evidence="8">Acyl-CoA thioesterase II domain-containing protein</fullName>
    </recommendedName>
</protein>
<comment type="similarity">
    <text evidence="1">Belongs to the C/M/P thioester hydrolase family.</text>
</comment>
<dbReference type="AlphaFoldDB" id="A0A830HHU6"/>
<keyword evidence="7" id="KW-1185">Reference proteome</keyword>
<dbReference type="PANTHER" id="PTHR11066:SF34">
    <property type="entry name" value="ACYL-COENZYME A THIOESTERASE 8"/>
    <property type="match status" value="1"/>
</dbReference>
<comment type="caution">
    <text evidence="6">The sequence shown here is derived from an EMBL/GenBank/DDBJ whole genome shotgun (WGS) entry which is preliminary data.</text>
</comment>
<evidence type="ECO:0000313" key="6">
    <source>
        <dbReference type="EMBL" id="GHP04627.1"/>
    </source>
</evidence>
<dbReference type="Pfam" id="PF13622">
    <property type="entry name" value="4HBT_3"/>
    <property type="match status" value="1"/>
</dbReference>
<dbReference type="GO" id="GO:0047617">
    <property type="term" value="F:fatty acyl-CoA hydrolase activity"/>
    <property type="evidence" value="ECO:0007669"/>
    <property type="project" value="InterPro"/>
</dbReference>
<dbReference type="InterPro" id="IPR042171">
    <property type="entry name" value="Acyl-CoA_hotdog"/>
</dbReference>
<evidence type="ECO:0000256" key="1">
    <source>
        <dbReference type="ARBA" id="ARBA00006538"/>
    </source>
</evidence>
<dbReference type="GO" id="GO:0006637">
    <property type="term" value="P:acyl-CoA metabolic process"/>
    <property type="evidence" value="ECO:0007669"/>
    <property type="project" value="InterPro"/>
</dbReference>
<organism evidence="6 7">
    <name type="scientific">Pycnococcus provasolii</name>
    <dbReference type="NCBI Taxonomy" id="41880"/>
    <lineage>
        <taxon>Eukaryota</taxon>
        <taxon>Viridiplantae</taxon>
        <taxon>Chlorophyta</taxon>
        <taxon>Pseudoscourfieldiophyceae</taxon>
        <taxon>Pseudoscourfieldiales</taxon>
        <taxon>Pycnococcaceae</taxon>
        <taxon>Pycnococcus</taxon>
    </lineage>
</organism>
<dbReference type="Pfam" id="PF20789">
    <property type="entry name" value="4HBT_3C"/>
    <property type="match status" value="1"/>
</dbReference>
<feature type="domain" description="Acyl-CoA thioesterase-like C-terminal" evidence="5">
    <location>
        <begin position="234"/>
        <end position="364"/>
    </location>
</feature>
<dbReference type="InterPro" id="IPR049449">
    <property type="entry name" value="TesB_ACOT8-like_N"/>
</dbReference>
<dbReference type="CDD" id="cd03445">
    <property type="entry name" value="Thioesterase_II_repeat2"/>
    <property type="match status" value="1"/>
</dbReference>
<accession>A0A830HHU6</accession>
<feature type="region of interest" description="Disordered" evidence="3">
    <location>
        <begin position="1"/>
        <end position="45"/>
    </location>
</feature>
<dbReference type="GO" id="GO:0009062">
    <property type="term" value="P:fatty acid catabolic process"/>
    <property type="evidence" value="ECO:0007669"/>
    <property type="project" value="TreeGrafter"/>
</dbReference>
<reference evidence="6" key="1">
    <citation type="submission" date="2020-10" db="EMBL/GenBank/DDBJ databases">
        <title>Unveiling of a novel bifunctional photoreceptor, Dualchrome1, isolated from a cosmopolitan green alga.</title>
        <authorList>
            <person name="Suzuki S."/>
            <person name="Kawachi M."/>
        </authorList>
    </citation>
    <scope>NUCLEOTIDE SEQUENCE</scope>
    <source>
        <strain evidence="6">NIES 2893</strain>
    </source>
</reference>
<sequence length="373" mass="40812">MVGVTGAGSQKSPHPGSQSFPRPYSFGMSSRDVAREGSTTTTGSAHASLMDIIKVKPIQVVPRESKDSHARTSTSMDIFVGKSHAAGRFTTHVYGGQLVGQALMAAATTVMDTERTLHSMHCHFLQAGSHNEPFVFTVDRLRDGATYSSRFVVARQAGAAIFTAMCSFQQLHEYSDTNALQHQSTMPANVPPPESLPDQRETLLDAIRNARLSEEDKIRLKDSVDSLPPFPVDIRVVQPIQRIGPDSVKPREPRQLAWIRLPSTPGCDAQVAEATVKASLAYASDWGFLETAALPHGINLANRRLKMSSLDHTLYFHHKPRAGEWLLFEMESGSASGGRALATGRIYRRDGGQLVATVVQEGLMRIQRNQSKL</sequence>
<feature type="compositionally biased region" description="Polar residues" evidence="3">
    <location>
        <begin position="7"/>
        <end position="20"/>
    </location>
</feature>
<evidence type="ECO:0000259" key="5">
    <source>
        <dbReference type="Pfam" id="PF20789"/>
    </source>
</evidence>
<dbReference type="SUPFAM" id="SSF54637">
    <property type="entry name" value="Thioesterase/thiol ester dehydrase-isomerase"/>
    <property type="match status" value="2"/>
</dbReference>
<proteinExistence type="inferred from homology"/>
<feature type="domain" description="Acyl-CoA thioesterase-like N-terminal HotDog" evidence="4">
    <location>
        <begin position="92"/>
        <end position="169"/>
    </location>
</feature>
<evidence type="ECO:0000256" key="3">
    <source>
        <dbReference type="SAM" id="MobiDB-lite"/>
    </source>
</evidence>
<evidence type="ECO:0000256" key="2">
    <source>
        <dbReference type="ARBA" id="ARBA00022801"/>
    </source>
</evidence>
<gene>
    <name evidence="6" type="ORF">PPROV_000338100</name>
</gene>
<dbReference type="EMBL" id="BNJQ01000008">
    <property type="protein sequence ID" value="GHP04627.1"/>
    <property type="molecule type" value="Genomic_DNA"/>
</dbReference>
<keyword evidence="2" id="KW-0378">Hydrolase</keyword>
<evidence type="ECO:0008006" key="8">
    <source>
        <dbReference type="Google" id="ProtNLM"/>
    </source>
</evidence>
<dbReference type="Gene3D" id="2.40.160.210">
    <property type="entry name" value="Acyl-CoA thioesterase, double hotdog domain"/>
    <property type="match status" value="1"/>
</dbReference>
<dbReference type="PANTHER" id="PTHR11066">
    <property type="entry name" value="ACYL-COA THIOESTERASE"/>
    <property type="match status" value="1"/>
</dbReference>
<dbReference type="CDD" id="cd03444">
    <property type="entry name" value="Thioesterase_II_repeat1"/>
    <property type="match status" value="1"/>
</dbReference>
<evidence type="ECO:0000313" key="7">
    <source>
        <dbReference type="Proteomes" id="UP000660262"/>
    </source>
</evidence>
<dbReference type="InterPro" id="IPR049450">
    <property type="entry name" value="ACOT8-like_C"/>
</dbReference>